<accession>A0A439DFQ2</accession>
<evidence type="ECO:0000313" key="4">
    <source>
        <dbReference type="Proteomes" id="UP000286045"/>
    </source>
</evidence>
<dbReference type="GO" id="GO:0005886">
    <property type="term" value="C:plasma membrane"/>
    <property type="evidence" value="ECO:0007669"/>
    <property type="project" value="InterPro"/>
</dbReference>
<dbReference type="Pfam" id="PF06687">
    <property type="entry name" value="SUR7"/>
    <property type="match status" value="1"/>
</dbReference>
<feature type="transmembrane region" description="Helical" evidence="2">
    <location>
        <begin position="244"/>
        <end position="272"/>
    </location>
</feature>
<evidence type="ECO:0000313" key="3">
    <source>
        <dbReference type="EMBL" id="RWA13242.1"/>
    </source>
</evidence>
<evidence type="ECO:0000256" key="1">
    <source>
        <dbReference type="SAM" id="MobiDB-lite"/>
    </source>
</evidence>
<dbReference type="GO" id="GO:0031505">
    <property type="term" value="P:fungal-type cell wall organization"/>
    <property type="evidence" value="ECO:0007669"/>
    <property type="project" value="TreeGrafter"/>
</dbReference>
<keyword evidence="2" id="KW-0812">Transmembrane</keyword>
<feature type="transmembrane region" description="Helical" evidence="2">
    <location>
        <begin position="327"/>
        <end position="349"/>
    </location>
</feature>
<feature type="transmembrane region" description="Helical" evidence="2">
    <location>
        <begin position="114"/>
        <end position="134"/>
    </location>
</feature>
<sequence length="472" mass="50256">MSAGLTGCEEAQIQPVVQHASWGLRLRNSDGIIPKTSHRLGKPQVYKSVSVPLLSPGVETKRCGLRGWADEMLINHGLSPQGAFPAATNGDQRPDNIPRFVSEAYQAAGLNRGIAIFLSLASLLFTLITLLSGVGGPTTASYLTVDATNLAITAKLSTSAFLQDLSAISGSDLVGQSRTRQNLGLSTTYSVSLLTACGLNDDGSTTFSTPRVGFAFNPDTDLKLGRTSAQGTLPKAYYGQLSTYTVISTFVAVVYILTSLLTVLSCIAIVLARRFERAMLISRIISGIVAILAIAATIASIVTFVKLRDTFNSALGDIGVRTATNSGAFGLSAAASVVSVFTFALTLSIHPTTSRYRLPYHHEKRGVDGGAGAGETELMSREARAANIGVGFLARVPTWKRPGYTQIDANKRPTAHSRDHSPDSDREGLIHPAQDDVHNGVARESSYSQGLRANKRIGQNLDYVPTAYQQNV</sequence>
<feature type="transmembrane region" description="Helical" evidence="2">
    <location>
        <begin position="284"/>
        <end position="307"/>
    </location>
</feature>
<dbReference type="PANTHER" id="PTHR28019:SF2">
    <property type="entry name" value="CELL MEMBRANE PROTEIN YLR413W-RELATED"/>
    <property type="match status" value="1"/>
</dbReference>
<proteinExistence type="predicted"/>
<dbReference type="EMBL" id="RYZI01000031">
    <property type="protein sequence ID" value="RWA13242.1"/>
    <property type="molecule type" value="Genomic_DNA"/>
</dbReference>
<keyword evidence="2" id="KW-0472">Membrane</keyword>
<dbReference type="InterPro" id="IPR009571">
    <property type="entry name" value="SUR7/Rim9-like_fungi"/>
</dbReference>
<feature type="region of interest" description="Disordered" evidence="1">
    <location>
        <begin position="404"/>
        <end position="449"/>
    </location>
</feature>
<keyword evidence="4" id="KW-1185">Reference proteome</keyword>
<dbReference type="GO" id="GO:0051285">
    <property type="term" value="C:cell cortex of cell tip"/>
    <property type="evidence" value="ECO:0007669"/>
    <property type="project" value="TreeGrafter"/>
</dbReference>
<protein>
    <submittedName>
        <fullName evidence="3">Uncharacterized protein</fullName>
    </submittedName>
</protein>
<dbReference type="Proteomes" id="UP000286045">
    <property type="component" value="Unassembled WGS sequence"/>
</dbReference>
<evidence type="ECO:0000256" key="2">
    <source>
        <dbReference type="SAM" id="Phobius"/>
    </source>
</evidence>
<name>A0A439DFQ2_9PEZI</name>
<organism evidence="3 4">
    <name type="scientific">Xylaria grammica</name>
    <dbReference type="NCBI Taxonomy" id="363999"/>
    <lineage>
        <taxon>Eukaryota</taxon>
        <taxon>Fungi</taxon>
        <taxon>Dikarya</taxon>
        <taxon>Ascomycota</taxon>
        <taxon>Pezizomycotina</taxon>
        <taxon>Sordariomycetes</taxon>
        <taxon>Xylariomycetidae</taxon>
        <taxon>Xylariales</taxon>
        <taxon>Xylariaceae</taxon>
        <taxon>Xylaria</taxon>
    </lineage>
</organism>
<keyword evidence="2" id="KW-1133">Transmembrane helix</keyword>
<feature type="compositionally biased region" description="Basic and acidic residues" evidence="1">
    <location>
        <begin position="416"/>
        <end position="438"/>
    </location>
</feature>
<comment type="caution">
    <text evidence="3">The sequence shown here is derived from an EMBL/GenBank/DDBJ whole genome shotgun (WGS) entry which is preliminary data.</text>
</comment>
<dbReference type="InterPro" id="IPR052413">
    <property type="entry name" value="SUR7_domain"/>
</dbReference>
<gene>
    <name evidence="3" type="ORF">EKO27_g1864</name>
</gene>
<dbReference type="PANTHER" id="PTHR28019">
    <property type="entry name" value="CELL MEMBRANE PROTEIN YLR413W-RELATED"/>
    <property type="match status" value="1"/>
</dbReference>
<dbReference type="AlphaFoldDB" id="A0A439DFQ2"/>
<reference evidence="3 4" key="1">
    <citation type="submission" date="2018-12" db="EMBL/GenBank/DDBJ databases">
        <title>Draft genome sequence of Xylaria grammica IHI A82.</title>
        <authorList>
            <person name="Buettner E."/>
            <person name="Kellner H."/>
        </authorList>
    </citation>
    <scope>NUCLEOTIDE SEQUENCE [LARGE SCALE GENOMIC DNA]</scope>
    <source>
        <strain evidence="3 4">IHI A82</strain>
    </source>
</reference>